<dbReference type="Pfam" id="PF05960">
    <property type="entry name" value="DUF885"/>
    <property type="match status" value="1"/>
</dbReference>
<dbReference type="PANTHER" id="PTHR33361">
    <property type="entry name" value="GLR0591 PROTEIN"/>
    <property type="match status" value="1"/>
</dbReference>
<proteinExistence type="predicted"/>
<protein>
    <submittedName>
        <fullName evidence="2">Uncharacterized protein (DUF885 family)</fullName>
    </submittedName>
</protein>
<feature type="chain" id="PRO_5039048109" evidence="1">
    <location>
        <begin position="23"/>
        <end position="592"/>
    </location>
</feature>
<keyword evidence="3" id="KW-1185">Reference proteome</keyword>
<name>A0A4R3TJT4_9FIRM</name>
<dbReference type="RefSeq" id="WP_132224085.1">
    <property type="nucleotide sequence ID" value="NZ_JANKBG010000004.1"/>
</dbReference>
<organism evidence="2 3">
    <name type="scientific">Longicatena caecimuris</name>
    <dbReference type="NCBI Taxonomy" id="1796635"/>
    <lineage>
        <taxon>Bacteria</taxon>
        <taxon>Bacillati</taxon>
        <taxon>Bacillota</taxon>
        <taxon>Erysipelotrichia</taxon>
        <taxon>Erysipelotrichales</taxon>
        <taxon>Erysipelotrichaceae</taxon>
        <taxon>Longicatena</taxon>
    </lineage>
</organism>
<feature type="signal peptide" evidence="1">
    <location>
        <begin position="1"/>
        <end position="22"/>
    </location>
</feature>
<dbReference type="InterPro" id="IPR010281">
    <property type="entry name" value="DUF885"/>
</dbReference>
<keyword evidence="1" id="KW-0732">Signal</keyword>
<accession>A0A4R3TJT4</accession>
<comment type="caution">
    <text evidence="2">The sequence shown here is derived from an EMBL/GenBank/DDBJ whole genome shotgun (WGS) entry which is preliminary data.</text>
</comment>
<dbReference type="PROSITE" id="PS51257">
    <property type="entry name" value="PROKAR_LIPOPROTEIN"/>
    <property type="match status" value="1"/>
</dbReference>
<gene>
    <name evidence="2" type="ORF">EDD61_104111</name>
</gene>
<dbReference type="PANTHER" id="PTHR33361:SF2">
    <property type="entry name" value="DUF885 DOMAIN-CONTAINING PROTEIN"/>
    <property type="match status" value="1"/>
</dbReference>
<evidence type="ECO:0000256" key="1">
    <source>
        <dbReference type="SAM" id="SignalP"/>
    </source>
</evidence>
<dbReference type="AlphaFoldDB" id="A0A4R3TJT4"/>
<evidence type="ECO:0000313" key="3">
    <source>
        <dbReference type="Proteomes" id="UP000295773"/>
    </source>
</evidence>
<reference evidence="2 3" key="1">
    <citation type="submission" date="2019-03" db="EMBL/GenBank/DDBJ databases">
        <title>Genomic Encyclopedia of Type Strains, Phase IV (KMG-IV): sequencing the most valuable type-strain genomes for metagenomic binning, comparative biology and taxonomic classification.</title>
        <authorList>
            <person name="Goeker M."/>
        </authorList>
    </citation>
    <scope>NUCLEOTIDE SEQUENCE [LARGE SCALE GENOMIC DNA]</scope>
    <source>
        <strain evidence="2 3">DSM 29481</strain>
    </source>
</reference>
<sequence length="592" mass="67753">MKIIKRLSLLALSGIMALSLGACSSKDPQEEQKKFDHFIEKQFIQQMESDYTTMHVYLKQPQKHGVDPTNVKVNLGERPTIENQHKAAEKAKKVWDEFKEFKRDILSDEQKQTYDCFEYQGNIELQLMDKKFDYYQQMFASISGIHYQMPTLFSDWDLRNEQDVKDLILLVKDVKPYVDCVIQYTKEQADKGLLMTNLDDVKKYCDGILKKGENSAILTSMYQNIDTLKLSKTKAESYKKQLKQAFTTSFLPAYQDISDLMKDLKKSGKNNDIGLAKFENGKAYYALLLQKSIGSNKSVDDIKKMMNTSFNTHLQNLQGIVINNLDIVKKITENKLPVTSFKSYDEILSYIKTQIPNDFPSVKELKYNIKAINDEIASSSGVAAYFNIPPLDGDGTKQLRVNPKTGAINKIQTYSTVAHEGFPGHMFQYSFMYENQQNLFRNACIDSSAYVEGYAVYAQYYAYNYLKDIDQNLLLALKENELASYNMIILADIGIHYEGWSLKDFKDHFNAIGFQLSDHDAMVQYSQLQANPCAFEPYYVGYEEIASLKEKAVKKLGDAFDDKAFHTALLKSGVAPFNVVEENINAYIEKGK</sequence>
<dbReference type="Proteomes" id="UP000295773">
    <property type="component" value="Unassembled WGS sequence"/>
</dbReference>
<evidence type="ECO:0000313" key="2">
    <source>
        <dbReference type="EMBL" id="TCU62472.1"/>
    </source>
</evidence>
<dbReference type="EMBL" id="SMBP01000004">
    <property type="protein sequence ID" value="TCU62472.1"/>
    <property type="molecule type" value="Genomic_DNA"/>
</dbReference>